<dbReference type="Pfam" id="PF08888">
    <property type="entry name" value="HopJ"/>
    <property type="match status" value="1"/>
</dbReference>
<gene>
    <name evidence="1" type="ORF">EDC28_11113</name>
</gene>
<evidence type="ECO:0000313" key="2">
    <source>
        <dbReference type="Proteomes" id="UP000268033"/>
    </source>
</evidence>
<comment type="caution">
    <text evidence="1">The sequence shown here is derived from an EMBL/GenBank/DDBJ whole genome shotgun (WGS) entry which is preliminary data.</text>
</comment>
<dbReference type="InterPro" id="IPR014984">
    <property type="entry name" value="HopJ"/>
</dbReference>
<keyword evidence="2" id="KW-1185">Reference proteome</keyword>
<dbReference type="RefSeq" id="WP_123422428.1">
    <property type="nucleotide sequence ID" value="NZ_RJUL01000011.1"/>
</dbReference>
<dbReference type="AlphaFoldDB" id="A0A3N1P322"/>
<name>A0A3N1P322_9GAMM</name>
<dbReference type="STRING" id="584787.GCA_001247655_03520"/>
<accession>A0A3N1P322</accession>
<dbReference type="EMBL" id="RJUL01000011">
    <property type="protein sequence ID" value="ROQ21911.1"/>
    <property type="molecule type" value="Genomic_DNA"/>
</dbReference>
<dbReference type="InterPro" id="IPR038604">
    <property type="entry name" value="HopJ_sf"/>
</dbReference>
<sequence length="118" mass="12562">MSFASLDALKAQLATSPDTIEFADVIALIDAEFVFTPSAFGNGEVNNEAGQNNGSCKLLALGQYLELDKDQTLALFGRFYREDVLGNPGGSDHANIRNFMQSGQAGVAFAQFPLVAKA</sequence>
<proteinExistence type="predicted"/>
<organism evidence="1 2">
    <name type="scientific">Gallaecimonas pentaromativorans</name>
    <dbReference type="NCBI Taxonomy" id="584787"/>
    <lineage>
        <taxon>Bacteria</taxon>
        <taxon>Pseudomonadati</taxon>
        <taxon>Pseudomonadota</taxon>
        <taxon>Gammaproteobacteria</taxon>
        <taxon>Enterobacterales</taxon>
        <taxon>Gallaecimonadaceae</taxon>
        <taxon>Gallaecimonas</taxon>
    </lineage>
</organism>
<reference evidence="1 2" key="1">
    <citation type="submission" date="2018-11" db="EMBL/GenBank/DDBJ databases">
        <title>Genomic Encyclopedia of Type Strains, Phase IV (KMG-IV): sequencing the most valuable type-strain genomes for metagenomic binning, comparative biology and taxonomic classification.</title>
        <authorList>
            <person name="Goeker M."/>
        </authorList>
    </citation>
    <scope>NUCLEOTIDE SEQUENCE [LARGE SCALE GENOMIC DNA]</scope>
    <source>
        <strain evidence="1 2">DSM 21945</strain>
    </source>
</reference>
<dbReference type="Proteomes" id="UP000268033">
    <property type="component" value="Unassembled WGS sequence"/>
</dbReference>
<evidence type="ECO:0000313" key="1">
    <source>
        <dbReference type="EMBL" id="ROQ21911.1"/>
    </source>
</evidence>
<dbReference type="Gene3D" id="3.20.160.10">
    <property type="entry name" value="vpa0580 domain like"/>
    <property type="match status" value="1"/>
</dbReference>
<protein>
    <submittedName>
        <fullName evidence="1">HopJ type III effector protein</fullName>
    </submittedName>
</protein>